<proteinExistence type="predicted"/>
<protein>
    <recommendedName>
        <fullName evidence="4">Alkaline shock response membrane anchor protein AmaP</fullName>
    </recommendedName>
</protein>
<organism evidence="2 3">
    <name type="scientific">Brevibacterium metallidurans</name>
    <dbReference type="NCBI Taxonomy" id="1482676"/>
    <lineage>
        <taxon>Bacteria</taxon>
        <taxon>Bacillati</taxon>
        <taxon>Actinomycetota</taxon>
        <taxon>Actinomycetes</taxon>
        <taxon>Micrococcales</taxon>
        <taxon>Brevibacteriaceae</taxon>
        <taxon>Brevibacterium</taxon>
    </lineage>
</organism>
<keyword evidence="1" id="KW-1133">Transmembrane helix</keyword>
<evidence type="ECO:0000256" key="1">
    <source>
        <dbReference type="SAM" id="Phobius"/>
    </source>
</evidence>
<name>A0ABN0SIM7_9MICO</name>
<dbReference type="Proteomes" id="UP001498238">
    <property type="component" value="Unassembled WGS sequence"/>
</dbReference>
<sequence length="198" mass="20589">MRRMAAGANRTGLFIIGLILLLGGAFAALFGLGLLGSILPGLDPAASLAPIADKFALPFSGLVAVVIAVVLAVIGIWWLSLQIPRKDAAKPLRLQQDARTGITSVTANVIAEAVSDDLEATEGVEDAQVILRGSAKRPELIVHVDVDERADIDAVVEEIATRVAGNASEALGVPIAAMGLEIGVARTSNRKQREVTLA</sequence>
<keyword evidence="1" id="KW-0472">Membrane</keyword>
<gene>
    <name evidence="2" type="ORF">NCCP602_02380</name>
</gene>
<evidence type="ECO:0000313" key="3">
    <source>
        <dbReference type="Proteomes" id="UP001498238"/>
    </source>
</evidence>
<evidence type="ECO:0000313" key="2">
    <source>
        <dbReference type="EMBL" id="GAA0034277.1"/>
    </source>
</evidence>
<reference evidence="2 3" key="1">
    <citation type="submission" date="2024-01" db="EMBL/GenBank/DDBJ databases">
        <title>Characterization of antibiotic resistant novel bacterial strains and their environmental applications.</title>
        <authorList>
            <person name="Manzoor S."/>
            <person name="Abbas S."/>
            <person name="Arshad M."/>
            <person name="Ahmed I."/>
        </authorList>
    </citation>
    <scope>NUCLEOTIDE SEQUENCE [LARGE SCALE GENOMIC DNA]</scope>
    <source>
        <strain evidence="2 3">NCCP-602</strain>
    </source>
</reference>
<comment type="caution">
    <text evidence="2">The sequence shown here is derived from an EMBL/GenBank/DDBJ whole genome shotgun (WGS) entry which is preliminary data.</text>
</comment>
<keyword evidence="3" id="KW-1185">Reference proteome</keyword>
<keyword evidence="1" id="KW-0812">Transmembrane</keyword>
<evidence type="ECO:0008006" key="4">
    <source>
        <dbReference type="Google" id="ProtNLM"/>
    </source>
</evidence>
<dbReference type="EMBL" id="BAAAAF010000001">
    <property type="protein sequence ID" value="GAA0034277.1"/>
    <property type="molecule type" value="Genomic_DNA"/>
</dbReference>
<accession>A0ABN0SIM7</accession>
<feature type="transmembrane region" description="Helical" evidence="1">
    <location>
        <begin position="12"/>
        <end position="35"/>
    </location>
</feature>
<dbReference type="RefSeq" id="WP_339391259.1">
    <property type="nucleotide sequence ID" value="NZ_BAAAAF010000001.1"/>
</dbReference>
<feature type="transmembrane region" description="Helical" evidence="1">
    <location>
        <begin position="55"/>
        <end position="79"/>
    </location>
</feature>